<evidence type="ECO:0000256" key="2">
    <source>
        <dbReference type="SAM" id="Coils"/>
    </source>
</evidence>
<feature type="coiled-coil region" evidence="2">
    <location>
        <begin position="27"/>
        <end position="57"/>
    </location>
</feature>
<dbReference type="PANTHER" id="PTHR10039:SF5">
    <property type="entry name" value="NACHT DOMAIN-CONTAINING PROTEIN"/>
    <property type="match status" value="1"/>
</dbReference>
<dbReference type="Proteomes" id="UP001310594">
    <property type="component" value="Unassembled WGS sequence"/>
</dbReference>
<dbReference type="InterPro" id="IPR027417">
    <property type="entry name" value="P-loop_NTPase"/>
</dbReference>
<evidence type="ECO:0000313" key="6">
    <source>
        <dbReference type="Proteomes" id="UP001310594"/>
    </source>
</evidence>
<evidence type="ECO:0000256" key="3">
    <source>
        <dbReference type="SAM" id="MobiDB-lite"/>
    </source>
</evidence>
<dbReference type="AlphaFoldDB" id="A0AAN7VXN9"/>
<reference evidence="5" key="1">
    <citation type="submission" date="2023-08" db="EMBL/GenBank/DDBJ databases">
        <title>Black Yeasts Isolated from many extreme environments.</title>
        <authorList>
            <person name="Coleine C."/>
            <person name="Stajich J.E."/>
            <person name="Selbmann L."/>
        </authorList>
    </citation>
    <scope>NUCLEOTIDE SEQUENCE</scope>
    <source>
        <strain evidence="5">CCFEE 5810</strain>
    </source>
</reference>
<dbReference type="EMBL" id="JAVRQU010000001">
    <property type="protein sequence ID" value="KAK5707469.1"/>
    <property type="molecule type" value="Genomic_DNA"/>
</dbReference>
<gene>
    <name evidence="5" type="ORF">LTR97_000003</name>
</gene>
<dbReference type="InterPro" id="IPR007111">
    <property type="entry name" value="NACHT_NTPase"/>
</dbReference>
<dbReference type="SUPFAM" id="SSF52540">
    <property type="entry name" value="P-loop containing nucleoside triphosphate hydrolases"/>
    <property type="match status" value="1"/>
</dbReference>
<keyword evidence="2" id="KW-0175">Coiled coil</keyword>
<dbReference type="Gene3D" id="3.40.50.300">
    <property type="entry name" value="P-loop containing nucleotide triphosphate hydrolases"/>
    <property type="match status" value="1"/>
</dbReference>
<dbReference type="InterPro" id="IPR056884">
    <property type="entry name" value="NPHP3-like_N"/>
</dbReference>
<sequence length="976" mass="110179">MDPASAIGVAAAVLQFLEFSVKVLKTCKEIRDDANSATQNNRELEKAARTLEDFRAELGSVMRSKHANRRIVTIAYECAQTAKELIDLLEYIRGGDGKLGTAKATWRAMLKRKPIERLQRSLQEREAVLDKVLNQDTNTNVQVLREEICKLGIGNRASVDQLSAKLSSLSLATNNRIGTAERNMHRRFDRVERRTQQSRDDQQQQQNHERFLSSLFFPEIDQRRSTVKAAYPDTFQWIFDVPGADDSIVPSARPTAGFGSWLRADASVYWISGKAGSGKSTLLAFILNDSRTREALQLWSPVLPVHLLSFFFWRAGSELQKSVLGLLRSLLYQLSQCVPTAIGLIVRELDISLVRLPTWTEKTLMDAIKVAMSAATGSRFCMLVDGLDELVGDYDGLVDLVLDVQALENVKCCVSSRPEIELYARLVECQRLQLQDLNRSDISALVSTRLADVGLGFLREAIVGEASGVFLWAVLVTQSVVKGYRSGDDWQVLHDRLKHMPKGLEALFARMVDNIDPQPEILLQCTLTPFLSKHASKLNCRYWDKLRVYWKYRMIRMFTSNTTEAVVFVPGSCKEAGLERMLPDPSSVLLCTEVLGFEHRRIQWIHRSAFEYVFPPDNTTLKPTWCEGDTAESANRLMRGATGLCIFAPTFIVPECNRSTDDRISSTVHLSSSLVNAGHVIEAVHGLDELRATIKQLHCSEEQVLFLHSGDTHDRLNAVYGFWLSCRVNDLQYVLSRLEAMLSDFPDTTLLTKLVLSHESYEGLDWITVHTRILQSIQARMQTAATLLTEPKAGMSSIVIPGPEVHINDSADRSRDHSYVASYAPGLTDLQFDARGDPDFYLQIALAAIVLLCTLKNKRDGDDAFDVTTRSAVQDLCEQLGRVMEIIKMNVSMLTRTRHCGFEYILTLQIPWRPLAMSLLEGKRPFENDKVPEVDIVYFPVTEPHWEREVFQQSILFRLRHETSELLASMLVWEGE</sequence>
<evidence type="ECO:0000256" key="1">
    <source>
        <dbReference type="ARBA" id="ARBA00022737"/>
    </source>
</evidence>
<keyword evidence="1" id="KW-0677">Repeat</keyword>
<evidence type="ECO:0000313" key="5">
    <source>
        <dbReference type="EMBL" id="KAK5707469.1"/>
    </source>
</evidence>
<dbReference type="Pfam" id="PF24883">
    <property type="entry name" value="NPHP3_N"/>
    <property type="match status" value="1"/>
</dbReference>
<protein>
    <recommendedName>
        <fullName evidence="4">NACHT domain-containing protein</fullName>
    </recommendedName>
</protein>
<dbReference type="PANTHER" id="PTHR10039">
    <property type="entry name" value="AMELOGENIN"/>
    <property type="match status" value="1"/>
</dbReference>
<feature type="domain" description="NACHT" evidence="4">
    <location>
        <begin position="267"/>
        <end position="418"/>
    </location>
</feature>
<dbReference type="PROSITE" id="PS50837">
    <property type="entry name" value="NACHT"/>
    <property type="match status" value="1"/>
</dbReference>
<comment type="caution">
    <text evidence="5">The sequence shown here is derived from an EMBL/GenBank/DDBJ whole genome shotgun (WGS) entry which is preliminary data.</text>
</comment>
<accession>A0AAN7VXN9</accession>
<evidence type="ECO:0000259" key="4">
    <source>
        <dbReference type="PROSITE" id="PS50837"/>
    </source>
</evidence>
<feature type="region of interest" description="Disordered" evidence="3">
    <location>
        <begin position="182"/>
        <end position="207"/>
    </location>
</feature>
<proteinExistence type="predicted"/>
<dbReference type="InterPro" id="IPR031352">
    <property type="entry name" value="SesA"/>
</dbReference>
<organism evidence="5 6">
    <name type="scientific">Elasticomyces elasticus</name>
    <dbReference type="NCBI Taxonomy" id="574655"/>
    <lineage>
        <taxon>Eukaryota</taxon>
        <taxon>Fungi</taxon>
        <taxon>Dikarya</taxon>
        <taxon>Ascomycota</taxon>
        <taxon>Pezizomycotina</taxon>
        <taxon>Dothideomycetes</taxon>
        <taxon>Dothideomycetidae</taxon>
        <taxon>Mycosphaerellales</taxon>
        <taxon>Teratosphaeriaceae</taxon>
        <taxon>Elasticomyces</taxon>
    </lineage>
</organism>
<dbReference type="Pfam" id="PF17107">
    <property type="entry name" value="SesA"/>
    <property type="match status" value="1"/>
</dbReference>
<feature type="compositionally biased region" description="Basic and acidic residues" evidence="3">
    <location>
        <begin position="189"/>
        <end position="207"/>
    </location>
</feature>
<name>A0AAN7VXN9_9PEZI</name>